<dbReference type="AlphaFoldDB" id="A0A388TCH2"/>
<protein>
    <submittedName>
        <fullName evidence="1">Uncharacterized protein</fullName>
    </submittedName>
</protein>
<accession>A0A388TCH2</accession>
<comment type="caution">
    <text evidence="1">The sequence shown here is derived from an EMBL/GenBank/DDBJ whole genome shotgun (WGS) entry which is preliminary data.</text>
</comment>
<keyword evidence="2" id="KW-1185">Reference proteome</keyword>
<dbReference type="EMBL" id="BGZN01000033">
    <property type="protein sequence ID" value="GBR74180.1"/>
    <property type="molecule type" value="Genomic_DNA"/>
</dbReference>
<organism evidence="1 2">
    <name type="scientific">Termititenax aidoneus</name>
    <dbReference type="NCBI Taxonomy" id="2218524"/>
    <lineage>
        <taxon>Bacteria</taxon>
        <taxon>Bacillati</taxon>
        <taxon>Candidatus Margulisiibacteriota</taxon>
        <taxon>Candidatus Termititenacia</taxon>
        <taxon>Candidatus Termititenacales</taxon>
        <taxon>Candidatus Termititenacaceae</taxon>
        <taxon>Candidatus Termititenax</taxon>
    </lineage>
</organism>
<name>A0A388TCH2_TERA1</name>
<proteinExistence type="predicted"/>
<sequence>MLRLRPLRNLAIWWNAYFNNLRLIGSFIEDGVMVFACNYLRADGLCGAYNLLRPVFCHEYPRLFGHFEKPVVLPDCGFKFSPRKLI</sequence>
<evidence type="ECO:0000313" key="1">
    <source>
        <dbReference type="EMBL" id="GBR74180.1"/>
    </source>
</evidence>
<dbReference type="Proteomes" id="UP000269352">
    <property type="component" value="Unassembled WGS sequence"/>
</dbReference>
<reference evidence="1 2" key="1">
    <citation type="journal article" date="2019" name="ISME J.">
        <title>Genome analyses of uncultured TG2/ZB3 bacteria in 'Margulisbacteria' specifically attached to ectosymbiotic spirochetes of protists in the termite gut.</title>
        <authorList>
            <person name="Utami Y.D."/>
            <person name="Kuwahara H."/>
            <person name="Igai K."/>
            <person name="Murakami T."/>
            <person name="Sugaya K."/>
            <person name="Morikawa T."/>
            <person name="Nagura Y."/>
            <person name="Yuki M."/>
            <person name="Deevong P."/>
            <person name="Inoue T."/>
            <person name="Kihara K."/>
            <person name="Lo N."/>
            <person name="Yamada A."/>
            <person name="Ohkuma M."/>
            <person name="Hongoh Y."/>
        </authorList>
    </citation>
    <scope>NUCLEOTIDE SEQUENCE [LARGE SCALE GENOMIC DNA]</scope>
    <source>
        <strain evidence="1">NkOx7-01</strain>
    </source>
</reference>
<evidence type="ECO:0000313" key="2">
    <source>
        <dbReference type="Proteomes" id="UP000269352"/>
    </source>
</evidence>
<gene>
    <name evidence="1" type="ORF">NO1_1404</name>
</gene>